<dbReference type="EMBL" id="CP091511">
    <property type="protein sequence ID" value="UOO89041.1"/>
    <property type="molecule type" value="Genomic_DNA"/>
</dbReference>
<feature type="transmembrane region" description="Helical" evidence="1">
    <location>
        <begin position="211"/>
        <end position="229"/>
    </location>
</feature>
<feature type="transmembrane region" description="Helical" evidence="1">
    <location>
        <begin position="312"/>
        <end position="332"/>
    </location>
</feature>
<evidence type="ECO:0000259" key="2">
    <source>
        <dbReference type="Pfam" id="PF07670"/>
    </source>
</evidence>
<feature type="transmembrane region" description="Helical" evidence="1">
    <location>
        <begin position="385"/>
        <end position="405"/>
    </location>
</feature>
<feature type="transmembrane region" description="Helical" evidence="1">
    <location>
        <begin position="241"/>
        <end position="260"/>
    </location>
</feature>
<feature type="transmembrane region" description="Helical" evidence="1">
    <location>
        <begin position="92"/>
        <end position="113"/>
    </location>
</feature>
<dbReference type="Pfam" id="PF07670">
    <property type="entry name" value="Gate"/>
    <property type="match status" value="1"/>
</dbReference>
<proteinExistence type="predicted"/>
<feature type="transmembrane region" description="Helical" evidence="1">
    <location>
        <begin position="178"/>
        <end position="196"/>
    </location>
</feature>
<evidence type="ECO:0000313" key="3">
    <source>
        <dbReference type="EMBL" id="UOO89041.1"/>
    </source>
</evidence>
<dbReference type="InterPro" id="IPR011642">
    <property type="entry name" value="Gate_dom"/>
</dbReference>
<keyword evidence="1" id="KW-0812">Transmembrane</keyword>
<gene>
    <name evidence="3" type="ORF">LVJ82_16585</name>
</gene>
<keyword evidence="1" id="KW-1133">Transmembrane helix</keyword>
<feature type="transmembrane region" description="Helical" evidence="1">
    <location>
        <begin position="417"/>
        <end position="439"/>
    </location>
</feature>
<organism evidence="3 4">
    <name type="scientific">Vitreoscilla massiliensis</name>
    <dbReference type="NCBI Taxonomy" id="1689272"/>
    <lineage>
        <taxon>Bacteria</taxon>
        <taxon>Pseudomonadati</taxon>
        <taxon>Pseudomonadota</taxon>
        <taxon>Betaproteobacteria</taxon>
        <taxon>Neisseriales</taxon>
        <taxon>Neisseriaceae</taxon>
        <taxon>Vitreoscilla</taxon>
    </lineage>
</organism>
<dbReference type="Proteomes" id="UP000832011">
    <property type="component" value="Chromosome"/>
</dbReference>
<reference evidence="3 4" key="1">
    <citation type="journal article" date="2022" name="Res Sq">
        <title>Evolution of multicellular longitudinally dividing oral cavity symbionts (Neisseriaceae).</title>
        <authorList>
            <person name="Nyongesa S."/>
            <person name="Weber P."/>
            <person name="Bernet E."/>
            <person name="Pullido F."/>
            <person name="Nieckarz M."/>
            <person name="Delaby M."/>
            <person name="Nieves C."/>
            <person name="Viehboeck T."/>
            <person name="Krause N."/>
            <person name="Rivera-Millot A."/>
            <person name="Nakamura A."/>
            <person name="Vischer N."/>
            <person name="VanNieuwenhze M."/>
            <person name="Brun Y."/>
            <person name="Cava F."/>
            <person name="Bulgheresi S."/>
            <person name="Veyrier F."/>
        </authorList>
    </citation>
    <scope>NUCLEOTIDE SEQUENCE [LARGE SCALE GENOMIC DNA]</scope>
    <source>
        <strain evidence="3 4">SN4</strain>
    </source>
</reference>
<accession>A0ABY4DZX5</accession>
<feature type="transmembrane region" description="Helical" evidence="1">
    <location>
        <begin position="62"/>
        <end position="80"/>
    </location>
</feature>
<sequence>MKTQLTPSGKLLPAQGAPQEWLTIGKILFFSGIGIFLFFVPVTINGKNTILLDHATTLLTGPLKPAAIAILLMLMAYGALSPLINGSYKESVSNLIFSAAKVLGLVLALLYLTNTAPAWAMQKDMLPFLFEKLALNVGILIPIGAVALTFLIGFGLLELLGVMMERLMRPLFRTPGASSIDAVASFVGSYSVGMLITNRLYSQGRYSLREAMIIATGFSTVSATFMIIVAKTLGIMEYWNFYFWSALIVTFTVTTITAYIPPLSLYNNDAPNPMPEAPKGEAWAFAKAAGIKQYQSNPSLLSMMKANLLDGIRMSSVVAPSILAIGFIGLILSKYTPVFEWLGLVLKPFMWLTGIDGLSQYSGQFASGLAEMFLPAILLKDADLAVRYIAAVTCISSVLFFSGSIPCMLATRIPMRFWHLLIIWLVRTVLSILLASIALRLGLAMGWLA</sequence>
<protein>
    <submittedName>
        <fullName evidence="3">YjiH family protein</fullName>
    </submittedName>
</protein>
<keyword evidence="4" id="KW-1185">Reference proteome</keyword>
<feature type="transmembrane region" description="Helical" evidence="1">
    <location>
        <begin position="133"/>
        <end position="157"/>
    </location>
</feature>
<keyword evidence="1" id="KW-0472">Membrane</keyword>
<evidence type="ECO:0000313" key="4">
    <source>
        <dbReference type="Proteomes" id="UP000832011"/>
    </source>
</evidence>
<evidence type="ECO:0000256" key="1">
    <source>
        <dbReference type="SAM" id="Phobius"/>
    </source>
</evidence>
<feature type="transmembrane region" description="Helical" evidence="1">
    <location>
        <begin position="344"/>
        <end position="365"/>
    </location>
</feature>
<dbReference type="RefSeq" id="WP_058357286.1">
    <property type="nucleotide sequence ID" value="NZ_CABKVG010000010.1"/>
</dbReference>
<name>A0ABY4DZX5_9NEIS</name>
<feature type="transmembrane region" description="Helical" evidence="1">
    <location>
        <begin position="21"/>
        <end position="42"/>
    </location>
</feature>
<feature type="domain" description="Nucleoside transporter/FeoB GTPase Gate" evidence="2">
    <location>
        <begin position="135"/>
        <end position="235"/>
    </location>
</feature>